<dbReference type="Pfam" id="PF24354">
    <property type="entry name" value="NDNF_N"/>
    <property type="match status" value="1"/>
</dbReference>
<accession>A0AAF3FC72</accession>
<protein>
    <submittedName>
        <fullName evidence="8">Protein NDNF C-terminal domain-containing protein</fullName>
    </submittedName>
</protein>
<comment type="subcellular location">
    <subcellularLocation>
        <location evidence="1">Secreted</location>
    </subcellularLocation>
</comment>
<keyword evidence="2" id="KW-0964">Secreted</keyword>
<dbReference type="Pfam" id="PF19433">
    <property type="entry name" value="NDNF_C"/>
    <property type="match status" value="1"/>
</dbReference>
<evidence type="ECO:0000256" key="3">
    <source>
        <dbReference type="ARBA" id="ARBA00022737"/>
    </source>
</evidence>
<dbReference type="InterPro" id="IPR019326">
    <property type="entry name" value="NDNF"/>
</dbReference>
<evidence type="ECO:0000259" key="5">
    <source>
        <dbReference type="Pfam" id="PF19433"/>
    </source>
</evidence>
<dbReference type="InterPro" id="IPR056225">
    <property type="entry name" value="NDNF_N"/>
</dbReference>
<dbReference type="PANTHER" id="PTHR14619">
    <property type="entry name" value="NEURON-DERIVED NEUROTROPHIC FACTOR"/>
    <property type="match status" value="1"/>
</dbReference>
<keyword evidence="7" id="KW-1185">Reference proteome</keyword>
<dbReference type="PANTHER" id="PTHR14619:SF3">
    <property type="entry name" value="PROTEIN NDNF"/>
    <property type="match status" value="1"/>
</dbReference>
<dbReference type="Proteomes" id="UP000887575">
    <property type="component" value="Unassembled WGS sequence"/>
</dbReference>
<evidence type="ECO:0000256" key="1">
    <source>
        <dbReference type="ARBA" id="ARBA00004613"/>
    </source>
</evidence>
<evidence type="ECO:0000256" key="4">
    <source>
        <dbReference type="SAM" id="MobiDB-lite"/>
    </source>
</evidence>
<name>A0AAF3FC72_9BILA</name>
<reference evidence="8" key="1">
    <citation type="submission" date="2024-02" db="UniProtKB">
        <authorList>
            <consortium name="WormBaseParasite"/>
        </authorList>
    </citation>
    <scope>IDENTIFICATION</scope>
</reference>
<evidence type="ECO:0000313" key="8">
    <source>
        <dbReference type="WBParaSite" id="MBELARI_LOCUS4567"/>
    </source>
</evidence>
<sequence>MSFTRGDDVAASFGDDQPGTSGKGSLVEILRENTQVIFSNCRLKRSPGSGLGYNKNVKQLNVPKDFKRRKMLLQSLIFFALLSLISSFTQTAQRIREHEELQVDIPAAGQIKLYYRVRDPMSALFVVVSPCGAPVHFQIYNMRTNVIPFGDITTSPALSLIYGQQKASRINFYTHRVLADRLLIVLSAPTSASARVFISTTQKALDEQYPPLPEDTRLGHAVAPQEQDASALISWKTSSKIRKAPIGKYRFCAVVSKTENEYAVCDHLHEGLESIHCVESDRNQMRIDKLRLGQQYFVSVFVRDSTTGAASSYSTLQLSIPSSTNEKNLAVTQKPSEAVVLQDGEFVQGDVPAGKGSLLGYDMSLDDARTAKRVLLVVHSCSGFIRVNIYRNGRLLKKSEVFSGFRRFLVLNPNGGRLRFEVINEERRGKTVRLWASSRPTQSPYPLLPDDTSVRVSRRTCQSTTLQWVRAPDDAIEYCLYKRLESARFLEHLVSKADDLCAGGLSSSLVGCYSPRGPRKGREVRIPDDSSAEEQHTGLIETRVDRLIPNTTYRFDLLARPINRSNSQFLPYRTVWVRTAKTC</sequence>
<keyword evidence="3" id="KW-0677">Repeat</keyword>
<dbReference type="AlphaFoldDB" id="A0AAF3FC72"/>
<feature type="domain" description="Neuron-derived neurotrophic factor N-terminal" evidence="6">
    <location>
        <begin position="93"/>
        <end position="206"/>
    </location>
</feature>
<evidence type="ECO:0000256" key="2">
    <source>
        <dbReference type="ARBA" id="ARBA00022525"/>
    </source>
</evidence>
<evidence type="ECO:0000313" key="7">
    <source>
        <dbReference type="Proteomes" id="UP000887575"/>
    </source>
</evidence>
<feature type="domain" description="Protein NDNF C-terminal" evidence="5">
    <location>
        <begin position="399"/>
        <end position="583"/>
    </location>
</feature>
<feature type="region of interest" description="Disordered" evidence="4">
    <location>
        <begin position="1"/>
        <end position="21"/>
    </location>
</feature>
<organism evidence="7 8">
    <name type="scientific">Mesorhabditis belari</name>
    <dbReference type="NCBI Taxonomy" id="2138241"/>
    <lineage>
        <taxon>Eukaryota</taxon>
        <taxon>Metazoa</taxon>
        <taxon>Ecdysozoa</taxon>
        <taxon>Nematoda</taxon>
        <taxon>Chromadorea</taxon>
        <taxon>Rhabditida</taxon>
        <taxon>Rhabditina</taxon>
        <taxon>Rhabditomorpha</taxon>
        <taxon>Rhabditoidea</taxon>
        <taxon>Rhabditidae</taxon>
        <taxon>Mesorhabditinae</taxon>
        <taxon>Mesorhabditis</taxon>
    </lineage>
</organism>
<dbReference type="InterPro" id="IPR045805">
    <property type="entry name" value="NDNF_C"/>
</dbReference>
<proteinExistence type="predicted"/>
<dbReference type="GO" id="GO:0005576">
    <property type="term" value="C:extracellular region"/>
    <property type="evidence" value="ECO:0007669"/>
    <property type="project" value="UniProtKB-SubCell"/>
</dbReference>
<evidence type="ECO:0000259" key="6">
    <source>
        <dbReference type="Pfam" id="PF24354"/>
    </source>
</evidence>
<dbReference type="WBParaSite" id="MBELARI_LOCUS4567">
    <property type="protein sequence ID" value="MBELARI_LOCUS4567"/>
    <property type="gene ID" value="MBELARI_LOCUS4567"/>
</dbReference>